<proteinExistence type="inferred from homology"/>
<dbReference type="Gene3D" id="3.30.420.40">
    <property type="match status" value="2"/>
</dbReference>
<comment type="function">
    <text evidence="1">Actins are highly conserved proteins that are involved in various types of cell motility and are ubiquitously expressed in all eukaryotic cells.</text>
</comment>
<sequence>SGGRDKPSDSLQLMGGKVDELGPRVLGVDDGRGKYLMVRVPTDHEYGQWKVALESQTADNVKATYVRPAPASMPNPKKVYFPSVVAVNKESGHIVVGPDAFKPEVRHTSDVVYPIQPTNKVDKFNIDMSVMTAILKKVFTDLKVDPTHYMVMLSTPQPLGQKLQERLMRILVDELHMRGACMVQQALLALYSYNAMSGIIVDIGERLDIMPIYEGVLIEGGVSRQAYGGAKIQDSLHIALLENRYRFNTPVERPLACYVAEDYKAAKTQCDKDPASSVDLDYACFKSPEGFFNTEMWEMDYKNLQKQIFHAIQQCPMDSRKHMYRSIYLSGGVTMVPGFADRLQQELVKLAPPSVVVEVHASPQRYHSAYIGACSVASMDIFEQSCVSAEEWKKLGVKACSKWGTS</sequence>
<evidence type="ECO:0000313" key="3">
    <source>
        <dbReference type="EMBL" id="WAR26123.1"/>
    </source>
</evidence>
<evidence type="ECO:0000256" key="2">
    <source>
        <dbReference type="RuleBase" id="RU000487"/>
    </source>
</evidence>
<dbReference type="InterPro" id="IPR043129">
    <property type="entry name" value="ATPase_NBD"/>
</dbReference>
<dbReference type="Gene3D" id="3.90.640.10">
    <property type="entry name" value="Actin, Chain A, domain 4"/>
    <property type="match status" value="1"/>
</dbReference>
<organism evidence="3 4">
    <name type="scientific">Mya arenaria</name>
    <name type="common">Soft-shell clam</name>
    <dbReference type="NCBI Taxonomy" id="6604"/>
    <lineage>
        <taxon>Eukaryota</taxon>
        <taxon>Metazoa</taxon>
        <taxon>Spiralia</taxon>
        <taxon>Lophotrochozoa</taxon>
        <taxon>Mollusca</taxon>
        <taxon>Bivalvia</taxon>
        <taxon>Autobranchia</taxon>
        <taxon>Heteroconchia</taxon>
        <taxon>Euheterodonta</taxon>
        <taxon>Imparidentia</taxon>
        <taxon>Neoheterodontei</taxon>
        <taxon>Myida</taxon>
        <taxon>Myoidea</taxon>
        <taxon>Myidae</taxon>
        <taxon>Mya</taxon>
    </lineage>
</organism>
<feature type="non-terminal residue" evidence="3">
    <location>
        <position position="1"/>
    </location>
</feature>
<dbReference type="Pfam" id="PF00022">
    <property type="entry name" value="Actin"/>
    <property type="match status" value="2"/>
</dbReference>
<evidence type="ECO:0000313" key="4">
    <source>
        <dbReference type="Proteomes" id="UP001164746"/>
    </source>
</evidence>
<dbReference type="SUPFAM" id="SSF53067">
    <property type="entry name" value="Actin-like ATPase domain"/>
    <property type="match status" value="2"/>
</dbReference>
<keyword evidence="4" id="KW-1185">Reference proteome</keyword>
<dbReference type="CDD" id="cd10169">
    <property type="entry name" value="ASKHA_NBD_actin-like"/>
    <property type="match status" value="1"/>
</dbReference>
<dbReference type="PANTHER" id="PTHR11937">
    <property type="entry name" value="ACTIN"/>
    <property type="match status" value="1"/>
</dbReference>
<dbReference type="EMBL" id="CP111025">
    <property type="protein sequence ID" value="WAR26123.1"/>
    <property type="molecule type" value="Genomic_DNA"/>
</dbReference>
<accession>A0ABY7FYY4</accession>
<dbReference type="InterPro" id="IPR004000">
    <property type="entry name" value="Actin"/>
</dbReference>
<reference evidence="3" key="1">
    <citation type="submission" date="2022-11" db="EMBL/GenBank/DDBJ databases">
        <title>Centuries of genome instability and evolution in soft-shell clam transmissible cancer (bioRxiv).</title>
        <authorList>
            <person name="Hart S.F.M."/>
            <person name="Yonemitsu M.A."/>
            <person name="Giersch R.M."/>
            <person name="Beal B.F."/>
            <person name="Arriagada G."/>
            <person name="Davis B.W."/>
            <person name="Ostrander E.A."/>
            <person name="Goff S.P."/>
            <person name="Metzger M.J."/>
        </authorList>
    </citation>
    <scope>NUCLEOTIDE SEQUENCE</scope>
    <source>
        <strain evidence="3">MELC-2E11</strain>
        <tissue evidence="3">Siphon/mantle</tissue>
    </source>
</reference>
<dbReference type="Proteomes" id="UP001164746">
    <property type="component" value="Chromosome 14"/>
</dbReference>
<comment type="similarity">
    <text evidence="2">Belongs to the actin family.</text>
</comment>
<evidence type="ECO:0000256" key="1">
    <source>
        <dbReference type="ARBA" id="ARBA00003520"/>
    </source>
</evidence>
<name>A0ABY7FYY4_MYAAR</name>
<dbReference type="SMART" id="SM00268">
    <property type="entry name" value="ACTIN"/>
    <property type="match status" value="1"/>
</dbReference>
<protein>
    <submittedName>
        <fullName evidence="3">ACT2-like protein</fullName>
    </submittedName>
</protein>
<gene>
    <name evidence="3" type="ORF">MAR_011827</name>
</gene>